<dbReference type="Pfam" id="PF04759">
    <property type="entry name" value="DUF617"/>
    <property type="match status" value="1"/>
</dbReference>
<evidence type="ECO:0000313" key="3">
    <source>
        <dbReference type="Proteomes" id="UP001314170"/>
    </source>
</evidence>
<organism evidence="2 3">
    <name type="scientific">Dovyalis caffra</name>
    <dbReference type="NCBI Taxonomy" id="77055"/>
    <lineage>
        <taxon>Eukaryota</taxon>
        <taxon>Viridiplantae</taxon>
        <taxon>Streptophyta</taxon>
        <taxon>Embryophyta</taxon>
        <taxon>Tracheophyta</taxon>
        <taxon>Spermatophyta</taxon>
        <taxon>Magnoliopsida</taxon>
        <taxon>eudicotyledons</taxon>
        <taxon>Gunneridae</taxon>
        <taxon>Pentapetalae</taxon>
        <taxon>rosids</taxon>
        <taxon>fabids</taxon>
        <taxon>Malpighiales</taxon>
        <taxon>Salicaceae</taxon>
        <taxon>Flacourtieae</taxon>
        <taxon>Dovyalis</taxon>
    </lineage>
</organism>
<evidence type="ECO:0000313" key="2">
    <source>
        <dbReference type="EMBL" id="CAK7342770.1"/>
    </source>
</evidence>
<accession>A0AAV1S1W6</accession>
<dbReference type="PANTHER" id="PTHR31276">
    <property type="match status" value="1"/>
</dbReference>
<gene>
    <name evidence="2" type="ORF">DCAF_LOCUS16966</name>
</gene>
<sequence>MTKINALRRFLLPCFSPPTTISTTTITTKKRLSASLRDDLEGPIGTNQEPENQEAQESTSPQSTTNHMITLAPPRPSKTMVIGTIFGSRRGHVWFCIQHDRLSTKPLLLLELSIPTHQLVKEMQCGLVRIALECDRSELNSVQLRSVPVWTLNCNGKKAGFALRRKATEQICLMLKTMQSMTVGAGVIPAGFGASSDSEEIMYMRANYEHMVGGADSESFHLINPEEYPGQELSVFLMRIEENTIHKISYSNLPRLLKSQIALFVLTNYWIMTDADSLNQQRIRLFSMLEGKVVLCETDVPEQMQSHVMELAYQALDVHEKFDEAYGPACHCVVGKDFGSSITHLCRSFIFFRVEKMEFLIFKDGRDFSESEEEAIGVLEQFKKEKRHRFI</sequence>
<feature type="region of interest" description="Disordered" evidence="1">
    <location>
        <begin position="39"/>
        <end position="73"/>
    </location>
</feature>
<evidence type="ECO:0000256" key="1">
    <source>
        <dbReference type="SAM" id="MobiDB-lite"/>
    </source>
</evidence>
<dbReference type="EMBL" id="CAWUPB010001160">
    <property type="protein sequence ID" value="CAK7342770.1"/>
    <property type="molecule type" value="Genomic_DNA"/>
</dbReference>
<dbReference type="GO" id="GO:0010274">
    <property type="term" value="P:hydrotropism"/>
    <property type="evidence" value="ECO:0007669"/>
    <property type="project" value="InterPro"/>
</dbReference>
<dbReference type="AlphaFoldDB" id="A0AAV1S1W6"/>
<dbReference type="PANTHER" id="PTHR31276:SF6">
    <property type="entry name" value="PROTEIN MIZU-KUSSEI 1"/>
    <property type="match status" value="1"/>
</dbReference>
<dbReference type="InterPro" id="IPR006460">
    <property type="entry name" value="MIZ1-like_pln"/>
</dbReference>
<dbReference type="SMART" id="SM01375">
    <property type="entry name" value="Dynein_light"/>
    <property type="match status" value="1"/>
</dbReference>
<name>A0AAV1S1W6_9ROSI</name>
<dbReference type="InterPro" id="IPR001372">
    <property type="entry name" value="Dynein_light_chain_typ-1/2"/>
</dbReference>
<feature type="compositionally biased region" description="Polar residues" evidence="1">
    <location>
        <begin position="45"/>
        <end position="68"/>
    </location>
</feature>
<dbReference type="Pfam" id="PF01221">
    <property type="entry name" value="Dynein_light"/>
    <property type="match status" value="1"/>
</dbReference>
<dbReference type="GO" id="GO:0030286">
    <property type="term" value="C:dynein complex"/>
    <property type="evidence" value="ECO:0007669"/>
    <property type="project" value="InterPro"/>
</dbReference>
<dbReference type="NCBIfam" id="TIGR01570">
    <property type="entry name" value="A_thal_3588"/>
    <property type="match status" value="1"/>
</dbReference>
<reference evidence="2 3" key="1">
    <citation type="submission" date="2024-01" db="EMBL/GenBank/DDBJ databases">
        <authorList>
            <person name="Waweru B."/>
        </authorList>
    </citation>
    <scope>NUCLEOTIDE SEQUENCE [LARGE SCALE GENOMIC DNA]</scope>
</reference>
<proteinExistence type="predicted"/>
<comment type="caution">
    <text evidence="2">The sequence shown here is derived from an EMBL/GenBank/DDBJ whole genome shotgun (WGS) entry which is preliminary data.</text>
</comment>
<keyword evidence="3" id="KW-1185">Reference proteome</keyword>
<dbReference type="Gene3D" id="3.30.740.10">
    <property type="entry name" value="Protein Inhibitor Of Neuronal Nitric Oxide Synthase"/>
    <property type="match status" value="1"/>
</dbReference>
<dbReference type="Proteomes" id="UP001314170">
    <property type="component" value="Unassembled WGS sequence"/>
</dbReference>
<dbReference type="InterPro" id="IPR037177">
    <property type="entry name" value="DLC_sf"/>
</dbReference>
<protein>
    <submittedName>
        <fullName evidence="2">Uncharacterized protein</fullName>
    </submittedName>
</protein>
<dbReference type="GO" id="GO:0007017">
    <property type="term" value="P:microtubule-based process"/>
    <property type="evidence" value="ECO:0007669"/>
    <property type="project" value="InterPro"/>
</dbReference>
<dbReference type="SUPFAM" id="SSF54648">
    <property type="entry name" value="DLC"/>
    <property type="match status" value="1"/>
</dbReference>